<organism evidence="2 3">
    <name type="scientific">Thelohanellus kitauei</name>
    <name type="common">Myxosporean</name>
    <dbReference type="NCBI Taxonomy" id="669202"/>
    <lineage>
        <taxon>Eukaryota</taxon>
        <taxon>Metazoa</taxon>
        <taxon>Cnidaria</taxon>
        <taxon>Myxozoa</taxon>
        <taxon>Myxosporea</taxon>
        <taxon>Bivalvulida</taxon>
        <taxon>Platysporina</taxon>
        <taxon>Myxobolidae</taxon>
        <taxon>Thelohanellus</taxon>
    </lineage>
</organism>
<accession>A0A0C2MGG9</accession>
<reference evidence="2 3" key="1">
    <citation type="journal article" date="2014" name="Genome Biol. Evol.">
        <title>The genome of the myxosporean Thelohanellus kitauei shows adaptations to nutrient acquisition within its fish host.</title>
        <authorList>
            <person name="Yang Y."/>
            <person name="Xiong J."/>
            <person name="Zhou Z."/>
            <person name="Huo F."/>
            <person name="Miao W."/>
            <person name="Ran C."/>
            <person name="Liu Y."/>
            <person name="Zhang J."/>
            <person name="Feng J."/>
            <person name="Wang M."/>
            <person name="Wang M."/>
            <person name="Wang L."/>
            <person name="Yao B."/>
        </authorList>
    </citation>
    <scope>NUCLEOTIDE SEQUENCE [LARGE SCALE GENOMIC DNA]</scope>
    <source>
        <strain evidence="2">Wuqing</strain>
    </source>
</reference>
<sequence length="264" mass="30896">MKFNTPIRLYSNLNKSINQLNIAGQPSSHWVALKLLNITHIESFTWKWKKKNNMDAKFEDKDTMVVFHPEFSSGTEMVLGDTQFVKGNIYFWEIELLTPVYGTDMMVGIATSDINTNQYQYMFRGPLGENENSWGISYHGYTQHEGIRTKLMRLFHPSRFGDGTKFGFHLDTWQGYVEIYINGNFTGTIWRSEKFVTHITKPIISSTAARTRMRLLYSTESQTSLKFLALRSISKQYSMRELLEIVKKRNVSSTIFLDYFWLFH</sequence>
<dbReference type="AlphaFoldDB" id="A0A0C2MGG9"/>
<dbReference type="SUPFAM" id="SSF49899">
    <property type="entry name" value="Concanavalin A-like lectins/glucanases"/>
    <property type="match status" value="1"/>
</dbReference>
<comment type="caution">
    <text evidence="2">The sequence shown here is derived from an EMBL/GenBank/DDBJ whole genome shotgun (WGS) entry which is preliminary data.</text>
</comment>
<dbReference type="Gene3D" id="2.60.120.920">
    <property type="match status" value="1"/>
</dbReference>
<name>A0A0C2MGG9_THEKT</name>
<dbReference type="InterPro" id="IPR050672">
    <property type="entry name" value="FBXO45-Fsn/SPSB_families"/>
</dbReference>
<dbReference type="PANTHER" id="PTHR12245">
    <property type="entry name" value="SPRY DOMAIN CONTAINING SOCS BOX PROTEIN"/>
    <property type="match status" value="1"/>
</dbReference>
<dbReference type="PROSITE" id="PS50188">
    <property type="entry name" value="B302_SPRY"/>
    <property type="match status" value="1"/>
</dbReference>
<protein>
    <submittedName>
        <fullName evidence="2">SPRY domain-containing SOCS box protein 3</fullName>
    </submittedName>
</protein>
<dbReference type="InterPro" id="IPR001870">
    <property type="entry name" value="B30.2/SPRY"/>
</dbReference>
<dbReference type="OrthoDB" id="5951542at2759"/>
<dbReference type="InterPro" id="IPR043136">
    <property type="entry name" value="B30.2/SPRY_sf"/>
</dbReference>
<dbReference type="PANTHER" id="PTHR12245:SF5">
    <property type="entry name" value="SPRY DOMAIN-CONTAINING SOCS BOX PROTEIN 3"/>
    <property type="match status" value="1"/>
</dbReference>
<gene>
    <name evidence="2" type="ORF">RF11_02269</name>
</gene>
<dbReference type="EMBL" id="JWZT01004669">
    <property type="protein sequence ID" value="KII63459.1"/>
    <property type="molecule type" value="Genomic_DNA"/>
</dbReference>
<evidence type="ECO:0000313" key="2">
    <source>
        <dbReference type="EMBL" id="KII63459.1"/>
    </source>
</evidence>
<dbReference type="GO" id="GO:0043161">
    <property type="term" value="P:proteasome-mediated ubiquitin-dependent protein catabolic process"/>
    <property type="evidence" value="ECO:0007669"/>
    <property type="project" value="TreeGrafter"/>
</dbReference>
<dbReference type="GO" id="GO:0019005">
    <property type="term" value="C:SCF ubiquitin ligase complex"/>
    <property type="evidence" value="ECO:0007669"/>
    <property type="project" value="TreeGrafter"/>
</dbReference>
<dbReference type="Proteomes" id="UP000031668">
    <property type="component" value="Unassembled WGS sequence"/>
</dbReference>
<dbReference type="InterPro" id="IPR003877">
    <property type="entry name" value="SPRY_dom"/>
</dbReference>
<proteinExistence type="predicted"/>
<evidence type="ECO:0000259" key="1">
    <source>
        <dbReference type="PROSITE" id="PS50188"/>
    </source>
</evidence>
<dbReference type="OMA" id="MKLTYSC"/>
<evidence type="ECO:0000313" key="3">
    <source>
        <dbReference type="Proteomes" id="UP000031668"/>
    </source>
</evidence>
<dbReference type="Pfam" id="PF00622">
    <property type="entry name" value="SPRY"/>
    <property type="match status" value="1"/>
</dbReference>
<dbReference type="InterPro" id="IPR013320">
    <property type="entry name" value="ConA-like_dom_sf"/>
</dbReference>
<feature type="domain" description="B30.2/SPRY" evidence="1">
    <location>
        <begin position="23"/>
        <end position="222"/>
    </location>
</feature>
<keyword evidence="3" id="KW-1185">Reference proteome</keyword>